<accession>A0AAW1U7H1</accession>
<evidence type="ECO:0000256" key="1">
    <source>
        <dbReference type="SAM" id="SignalP"/>
    </source>
</evidence>
<protein>
    <submittedName>
        <fullName evidence="2">Uncharacterized protein</fullName>
    </submittedName>
</protein>
<reference evidence="2 3" key="1">
    <citation type="submission" date="2023-03" db="EMBL/GenBank/DDBJ databases">
        <title>Genome insight into feeding habits of ladybird beetles.</title>
        <authorList>
            <person name="Li H.-S."/>
            <person name="Huang Y.-H."/>
            <person name="Pang H."/>
        </authorList>
    </citation>
    <scope>NUCLEOTIDE SEQUENCE [LARGE SCALE GENOMIC DNA]</scope>
    <source>
        <strain evidence="2">SYSU_2023b</strain>
        <tissue evidence="2">Whole body</tissue>
    </source>
</reference>
<keyword evidence="1" id="KW-0732">Signal</keyword>
<evidence type="ECO:0000313" key="2">
    <source>
        <dbReference type="EMBL" id="KAK9876885.1"/>
    </source>
</evidence>
<gene>
    <name evidence="2" type="ORF">WA026_015921</name>
</gene>
<keyword evidence="3" id="KW-1185">Reference proteome</keyword>
<feature type="chain" id="PRO_5043598309" evidence="1">
    <location>
        <begin position="19"/>
        <end position="115"/>
    </location>
</feature>
<comment type="caution">
    <text evidence="2">The sequence shown here is derived from an EMBL/GenBank/DDBJ whole genome shotgun (WGS) entry which is preliminary data.</text>
</comment>
<dbReference type="EMBL" id="JARQZJ010000039">
    <property type="protein sequence ID" value="KAK9876885.1"/>
    <property type="molecule type" value="Genomic_DNA"/>
</dbReference>
<dbReference type="Proteomes" id="UP001431783">
    <property type="component" value="Unassembled WGS sequence"/>
</dbReference>
<evidence type="ECO:0000313" key="3">
    <source>
        <dbReference type="Proteomes" id="UP001431783"/>
    </source>
</evidence>
<feature type="signal peptide" evidence="1">
    <location>
        <begin position="1"/>
        <end position="18"/>
    </location>
</feature>
<sequence length="115" mass="13691">MKFLSALFISALFVGAFGEEDAKKVDKRHVVVGVHGFPWPVVDYPFYHHYYHHLLKRDTSAHSIHKREAVEENKPKSQEKRDLVLGYGAYPYYSSYPYFTGYPYFNYYNRYGLFY</sequence>
<dbReference type="AlphaFoldDB" id="A0AAW1U7H1"/>
<organism evidence="2 3">
    <name type="scientific">Henosepilachna vigintioctopunctata</name>
    <dbReference type="NCBI Taxonomy" id="420089"/>
    <lineage>
        <taxon>Eukaryota</taxon>
        <taxon>Metazoa</taxon>
        <taxon>Ecdysozoa</taxon>
        <taxon>Arthropoda</taxon>
        <taxon>Hexapoda</taxon>
        <taxon>Insecta</taxon>
        <taxon>Pterygota</taxon>
        <taxon>Neoptera</taxon>
        <taxon>Endopterygota</taxon>
        <taxon>Coleoptera</taxon>
        <taxon>Polyphaga</taxon>
        <taxon>Cucujiformia</taxon>
        <taxon>Coccinelloidea</taxon>
        <taxon>Coccinellidae</taxon>
        <taxon>Epilachninae</taxon>
        <taxon>Epilachnini</taxon>
        <taxon>Henosepilachna</taxon>
    </lineage>
</organism>
<name>A0AAW1U7H1_9CUCU</name>
<proteinExistence type="predicted"/>